<dbReference type="Proteomes" id="UP001152604">
    <property type="component" value="Unassembled WGS sequence"/>
</dbReference>
<proteinExistence type="predicted"/>
<organism evidence="1 2">
    <name type="scientific">Mesorhizobium ventifaucium</name>
    <dbReference type="NCBI Taxonomy" id="666020"/>
    <lineage>
        <taxon>Bacteria</taxon>
        <taxon>Pseudomonadati</taxon>
        <taxon>Pseudomonadota</taxon>
        <taxon>Alphaproteobacteria</taxon>
        <taxon>Hyphomicrobiales</taxon>
        <taxon>Phyllobacteriaceae</taxon>
        <taxon>Mesorhizobium</taxon>
    </lineage>
</organism>
<dbReference type="EMBL" id="CAKXZS010000034">
    <property type="protein sequence ID" value="CAH2405337.1"/>
    <property type="molecule type" value="Genomic_DNA"/>
</dbReference>
<reference evidence="1" key="1">
    <citation type="submission" date="2022-03" db="EMBL/GenBank/DDBJ databases">
        <authorList>
            <person name="Brunel B."/>
        </authorList>
    </citation>
    <scope>NUCLEOTIDE SEQUENCE</scope>
    <source>
        <strain evidence="1">STM4922sample</strain>
    </source>
</reference>
<gene>
    <name evidence="1" type="ORF">MES4922_40190</name>
</gene>
<name>A0ABM9E831_9HYPH</name>
<protein>
    <submittedName>
        <fullName evidence="1">Uncharacterized protein</fullName>
    </submittedName>
</protein>
<keyword evidence="2" id="KW-1185">Reference proteome</keyword>
<comment type="caution">
    <text evidence="1">The sequence shown here is derived from an EMBL/GenBank/DDBJ whole genome shotgun (WGS) entry which is preliminary data.</text>
</comment>
<sequence length="74" mass="8313">MACDMADTVGWTNHGPAAFRPDPELGLGRFDKAHVISSREIPMSLRMSSGDRLNPSVIIHIAFRSARRRNHPRM</sequence>
<evidence type="ECO:0000313" key="1">
    <source>
        <dbReference type="EMBL" id="CAH2405337.1"/>
    </source>
</evidence>
<evidence type="ECO:0000313" key="2">
    <source>
        <dbReference type="Proteomes" id="UP001152604"/>
    </source>
</evidence>
<accession>A0ABM9E831</accession>